<proteinExistence type="predicted"/>
<dbReference type="EMBL" id="BFEA01001003">
    <property type="protein sequence ID" value="GBG92117.1"/>
    <property type="molecule type" value="Genomic_DNA"/>
</dbReference>
<dbReference type="AlphaFoldDB" id="A0A388MC26"/>
<evidence type="ECO:0000313" key="3">
    <source>
        <dbReference type="Proteomes" id="UP000265515"/>
    </source>
</evidence>
<dbReference type="Gramene" id="GBG92117">
    <property type="protein sequence ID" value="GBG92117"/>
    <property type="gene ID" value="CBR_g54417"/>
</dbReference>
<keyword evidence="3" id="KW-1185">Reference proteome</keyword>
<evidence type="ECO:0000256" key="1">
    <source>
        <dbReference type="SAM" id="MobiDB-lite"/>
    </source>
</evidence>
<dbReference type="Proteomes" id="UP000265515">
    <property type="component" value="Unassembled WGS sequence"/>
</dbReference>
<evidence type="ECO:0000313" key="2">
    <source>
        <dbReference type="EMBL" id="GBG92117.1"/>
    </source>
</evidence>
<comment type="caution">
    <text evidence="2">The sequence shown here is derived from an EMBL/GenBank/DDBJ whole genome shotgun (WGS) entry which is preliminary data.</text>
</comment>
<feature type="region of interest" description="Disordered" evidence="1">
    <location>
        <begin position="1"/>
        <end position="23"/>
    </location>
</feature>
<organism evidence="2 3">
    <name type="scientific">Chara braunii</name>
    <name type="common">Braun's stonewort</name>
    <dbReference type="NCBI Taxonomy" id="69332"/>
    <lineage>
        <taxon>Eukaryota</taxon>
        <taxon>Viridiplantae</taxon>
        <taxon>Streptophyta</taxon>
        <taxon>Charophyceae</taxon>
        <taxon>Charales</taxon>
        <taxon>Characeae</taxon>
        <taxon>Chara</taxon>
    </lineage>
</organism>
<feature type="region of interest" description="Disordered" evidence="1">
    <location>
        <begin position="41"/>
        <end position="71"/>
    </location>
</feature>
<gene>
    <name evidence="2" type="ORF">CBR_g54417</name>
</gene>
<name>A0A388MC26_CHABU</name>
<sequence length="155" mass="17385">MTMTGVRPGDRDRDEDPQVEDDAYGDDLFNFLMDCPRKPANLTKNKSGGNSGGGVVHRPLKKMHRQRECGEGRGMEMIMEKRKAAKRRQGIDSRSLLSKRNHNMVLPAAEIDRGGGHLDFDFSDFSLSQEGEPGATMESITAMERSYECYNKARS</sequence>
<protein>
    <submittedName>
        <fullName evidence="2">Uncharacterized protein</fullName>
    </submittedName>
</protein>
<reference evidence="2 3" key="1">
    <citation type="journal article" date="2018" name="Cell">
        <title>The Chara Genome: Secondary Complexity and Implications for Plant Terrestrialization.</title>
        <authorList>
            <person name="Nishiyama T."/>
            <person name="Sakayama H."/>
            <person name="Vries J.D."/>
            <person name="Buschmann H."/>
            <person name="Saint-Marcoux D."/>
            <person name="Ullrich K.K."/>
            <person name="Haas F.B."/>
            <person name="Vanderstraeten L."/>
            <person name="Becker D."/>
            <person name="Lang D."/>
            <person name="Vosolsobe S."/>
            <person name="Rombauts S."/>
            <person name="Wilhelmsson P.K.I."/>
            <person name="Janitza P."/>
            <person name="Kern R."/>
            <person name="Heyl A."/>
            <person name="Rumpler F."/>
            <person name="Villalobos L.I.A.C."/>
            <person name="Clay J.M."/>
            <person name="Skokan R."/>
            <person name="Toyoda A."/>
            <person name="Suzuki Y."/>
            <person name="Kagoshima H."/>
            <person name="Schijlen E."/>
            <person name="Tajeshwar N."/>
            <person name="Catarino B."/>
            <person name="Hetherington A.J."/>
            <person name="Saltykova A."/>
            <person name="Bonnot C."/>
            <person name="Breuninger H."/>
            <person name="Symeonidi A."/>
            <person name="Radhakrishnan G.V."/>
            <person name="Van Nieuwerburgh F."/>
            <person name="Deforce D."/>
            <person name="Chang C."/>
            <person name="Karol K.G."/>
            <person name="Hedrich R."/>
            <person name="Ulvskov P."/>
            <person name="Glockner G."/>
            <person name="Delwiche C.F."/>
            <person name="Petrasek J."/>
            <person name="Van de Peer Y."/>
            <person name="Friml J."/>
            <person name="Beilby M."/>
            <person name="Dolan L."/>
            <person name="Kohara Y."/>
            <person name="Sugano S."/>
            <person name="Fujiyama A."/>
            <person name="Delaux P.-M."/>
            <person name="Quint M."/>
            <person name="TheiBen G."/>
            <person name="Hagemann M."/>
            <person name="Harholt J."/>
            <person name="Dunand C."/>
            <person name="Zachgo S."/>
            <person name="Langdale J."/>
            <person name="Maumus F."/>
            <person name="Straeten D.V.D."/>
            <person name="Gould S.B."/>
            <person name="Rensing S.A."/>
        </authorList>
    </citation>
    <scope>NUCLEOTIDE SEQUENCE [LARGE SCALE GENOMIC DNA]</scope>
    <source>
        <strain evidence="2 3">S276</strain>
    </source>
</reference>
<accession>A0A388MC26</accession>